<feature type="compositionally biased region" description="Basic and acidic residues" evidence="1">
    <location>
        <begin position="17"/>
        <end position="31"/>
    </location>
</feature>
<dbReference type="EMBL" id="GGEC01014733">
    <property type="protein sequence ID" value="MBW95216.1"/>
    <property type="molecule type" value="Transcribed_RNA"/>
</dbReference>
<name>A0A2P2JP08_RHIMU</name>
<proteinExistence type="predicted"/>
<reference evidence="2" key="1">
    <citation type="submission" date="2018-02" db="EMBL/GenBank/DDBJ databases">
        <title>Rhizophora mucronata_Transcriptome.</title>
        <authorList>
            <person name="Meera S.P."/>
            <person name="Sreeshan A."/>
            <person name="Augustine A."/>
        </authorList>
    </citation>
    <scope>NUCLEOTIDE SEQUENCE</scope>
    <source>
        <tissue evidence="2">Leaf</tissue>
    </source>
</reference>
<accession>A0A2P2JP08</accession>
<dbReference type="AlphaFoldDB" id="A0A2P2JP08"/>
<evidence type="ECO:0000313" key="2">
    <source>
        <dbReference type="EMBL" id="MBW95216.1"/>
    </source>
</evidence>
<evidence type="ECO:0000256" key="1">
    <source>
        <dbReference type="SAM" id="MobiDB-lite"/>
    </source>
</evidence>
<organism evidence="2">
    <name type="scientific">Rhizophora mucronata</name>
    <name type="common">Asiatic mangrove</name>
    <dbReference type="NCBI Taxonomy" id="61149"/>
    <lineage>
        <taxon>Eukaryota</taxon>
        <taxon>Viridiplantae</taxon>
        <taxon>Streptophyta</taxon>
        <taxon>Embryophyta</taxon>
        <taxon>Tracheophyta</taxon>
        <taxon>Spermatophyta</taxon>
        <taxon>Magnoliopsida</taxon>
        <taxon>eudicotyledons</taxon>
        <taxon>Gunneridae</taxon>
        <taxon>Pentapetalae</taxon>
        <taxon>rosids</taxon>
        <taxon>fabids</taxon>
        <taxon>Malpighiales</taxon>
        <taxon>Rhizophoraceae</taxon>
        <taxon>Rhizophora</taxon>
    </lineage>
</organism>
<feature type="region of interest" description="Disordered" evidence="1">
    <location>
        <begin position="1"/>
        <end position="37"/>
    </location>
</feature>
<protein>
    <submittedName>
        <fullName evidence="2">Uncharacterized protein</fullName>
    </submittedName>
</protein>
<sequence length="37" mass="4223">MKTLTTTHEPILSKHGGKTDRLFDRTPHGCDRLSPQF</sequence>